<feature type="signal peptide" evidence="5">
    <location>
        <begin position="1"/>
        <end position="15"/>
    </location>
</feature>
<dbReference type="EMBL" id="CAKKNE010000006">
    <property type="protein sequence ID" value="CAH0378469.1"/>
    <property type="molecule type" value="Genomic_DNA"/>
</dbReference>
<name>A0A8J2X2I8_9STRA</name>
<feature type="domain" description="Pyridine nucleotide-disulphide oxidoreductase dimerisation" evidence="6">
    <location>
        <begin position="398"/>
        <end position="498"/>
    </location>
</feature>
<evidence type="ECO:0000313" key="8">
    <source>
        <dbReference type="EMBL" id="CAH0378469.1"/>
    </source>
</evidence>
<keyword evidence="2" id="KW-0285">Flavoprotein</keyword>
<proteinExistence type="inferred from homology"/>
<evidence type="ECO:0000256" key="2">
    <source>
        <dbReference type="ARBA" id="ARBA00022630"/>
    </source>
</evidence>
<evidence type="ECO:0000259" key="6">
    <source>
        <dbReference type="Pfam" id="PF02852"/>
    </source>
</evidence>
<sequence>MTALVALLLALPARALDLAIVGAGPVGTSAALRAAELGKSVALIDAPEFSGALSAADGEDLSFGAPSGLFSKALRDTAKKFSVETLRQMGLDDTSIWDQIKFSCASLARANARAAFLDVESAGVEYIRGKAVLADGGQTVCIDNQRKLSPDNILLCTGSRPFRIPGIPFDGKRIFESDSINTLTYLPKSIAITGSGIVAIEFAQIFASLGAEVTLIVRDQNPARALSKIGLDKDIAAAVLADLKAKRIRTVKGAEAVAFEVPERPRPVVVKLQAPGGGPVKGSVQELRVDAYLAAVGRKPNTDNLGLEEAGIELDEYGDITVDGTLRCRTAQHSIYAAGDVVGRPFLASTGAAQAVAAVGAMFSTVGDYCSLDEGLGATGARYDPASLASNPFQFPVGLWSTPEVAYFGLSKKQADSIGYEADEGLALYKQCLRGVVFAPEGLLKLVFEKGSGRILGVHIVGADACELIHYGMELVRAERTIQSVLEATYSAVTFHELYTVAARAGMDPKGGRARRRAAGAAWASRRIALKQGTFN</sequence>
<feature type="domain" description="FAD/NAD(P)-binding" evidence="7">
    <location>
        <begin position="17"/>
        <end position="355"/>
    </location>
</feature>
<dbReference type="InterPro" id="IPR004099">
    <property type="entry name" value="Pyr_nucl-diS_OxRdtase_dimer"/>
</dbReference>
<dbReference type="InterPro" id="IPR016156">
    <property type="entry name" value="FAD/NAD-linked_Rdtase_dimer_sf"/>
</dbReference>
<dbReference type="PANTHER" id="PTHR22912">
    <property type="entry name" value="DISULFIDE OXIDOREDUCTASE"/>
    <property type="match status" value="1"/>
</dbReference>
<dbReference type="GO" id="GO:0004148">
    <property type="term" value="F:dihydrolipoyl dehydrogenase (NADH) activity"/>
    <property type="evidence" value="ECO:0007669"/>
    <property type="project" value="TreeGrafter"/>
</dbReference>
<dbReference type="Proteomes" id="UP000789595">
    <property type="component" value="Unassembled WGS sequence"/>
</dbReference>
<dbReference type="PRINTS" id="PR00368">
    <property type="entry name" value="FADPNR"/>
</dbReference>
<dbReference type="Pfam" id="PF02852">
    <property type="entry name" value="Pyr_redox_dim"/>
    <property type="match status" value="1"/>
</dbReference>
<keyword evidence="4" id="KW-0520">NAD</keyword>
<evidence type="ECO:0000256" key="1">
    <source>
        <dbReference type="ARBA" id="ARBA00007532"/>
    </source>
</evidence>
<comment type="caution">
    <text evidence="8">The sequence shown here is derived from an EMBL/GenBank/DDBJ whole genome shotgun (WGS) entry which is preliminary data.</text>
</comment>
<evidence type="ECO:0000256" key="4">
    <source>
        <dbReference type="ARBA" id="ARBA00023027"/>
    </source>
</evidence>
<keyword evidence="5" id="KW-0732">Signal</keyword>
<feature type="chain" id="PRO_5035163743" description="Glutathione-disulfide reductase" evidence="5">
    <location>
        <begin position="16"/>
        <end position="536"/>
    </location>
</feature>
<dbReference type="Gene3D" id="3.50.50.60">
    <property type="entry name" value="FAD/NAD(P)-binding domain"/>
    <property type="match status" value="2"/>
</dbReference>
<dbReference type="SUPFAM" id="SSF51905">
    <property type="entry name" value="FAD/NAD(P)-binding domain"/>
    <property type="match status" value="1"/>
</dbReference>
<keyword evidence="3" id="KW-0274">FAD</keyword>
<evidence type="ECO:0008006" key="10">
    <source>
        <dbReference type="Google" id="ProtNLM"/>
    </source>
</evidence>
<keyword evidence="9" id="KW-1185">Reference proteome</keyword>
<evidence type="ECO:0000256" key="5">
    <source>
        <dbReference type="SAM" id="SignalP"/>
    </source>
</evidence>
<dbReference type="AlphaFoldDB" id="A0A8J2X2I8"/>
<evidence type="ECO:0000313" key="9">
    <source>
        <dbReference type="Proteomes" id="UP000789595"/>
    </source>
</evidence>
<dbReference type="OrthoDB" id="361797at2759"/>
<dbReference type="Pfam" id="PF07992">
    <property type="entry name" value="Pyr_redox_2"/>
    <property type="match status" value="1"/>
</dbReference>
<dbReference type="PANTHER" id="PTHR22912:SF151">
    <property type="entry name" value="DIHYDROLIPOYL DEHYDROGENASE, MITOCHONDRIAL"/>
    <property type="match status" value="1"/>
</dbReference>
<comment type="similarity">
    <text evidence="1">Belongs to the class-I pyridine nucleotide-disulfide oxidoreductase family.</text>
</comment>
<dbReference type="GO" id="GO:0050660">
    <property type="term" value="F:flavin adenine dinucleotide binding"/>
    <property type="evidence" value="ECO:0007669"/>
    <property type="project" value="TreeGrafter"/>
</dbReference>
<dbReference type="Gene3D" id="3.30.390.30">
    <property type="match status" value="1"/>
</dbReference>
<gene>
    <name evidence="8" type="ORF">PECAL_6P00550</name>
</gene>
<dbReference type="InterPro" id="IPR023753">
    <property type="entry name" value="FAD/NAD-binding_dom"/>
</dbReference>
<dbReference type="PRINTS" id="PR00411">
    <property type="entry name" value="PNDRDTASEI"/>
</dbReference>
<evidence type="ECO:0000259" key="7">
    <source>
        <dbReference type="Pfam" id="PF07992"/>
    </source>
</evidence>
<dbReference type="GO" id="GO:0006103">
    <property type="term" value="P:2-oxoglutarate metabolic process"/>
    <property type="evidence" value="ECO:0007669"/>
    <property type="project" value="TreeGrafter"/>
</dbReference>
<dbReference type="InterPro" id="IPR050151">
    <property type="entry name" value="Class-I_Pyr_Nuc-Dis_Oxidored"/>
</dbReference>
<dbReference type="SUPFAM" id="SSF55424">
    <property type="entry name" value="FAD/NAD-linked reductases, dimerisation (C-terminal) domain"/>
    <property type="match status" value="1"/>
</dbReference>
<protein>
    <recommendedName>
        <fullName evidence="10">Glutathione-disulfide reductase</fullName>
    </recommendedName>
</protein>
<accession>A0A8J2X2I8</accession>
<evidence type="ECO:0000256" key="3">
    <source>
        <dbReference type="ARBA" id="ARBA00022827"/>
    </source>
</evidence>
<organism evidence="8 9">
    <name type="scientific">Pelagomonas calceolata</name>
    <dbReference type="NCBI Taxonomy" id="35677"/>
    <lineage>
        <taxon>Eukaryota</taxon>
        <taxon>Sar</taxon>
        <taxon>Stramenopiles</taxon>
        <taxon>Ochrophyta</taxon>
        <taxon>Pelagophyceae</taxon>
        <taxon>Pelagomonadales</taxon>
        <taxon>Pelagomonadaceae</taxon>
        <taxon>Pelagomonas</taxon>
    </lineage>
</organism>
<dbReference type="InterPro" id="IPR036188">
    <property type="entry name" value="FAD/NAD-bd_sf"/>
</dbReference>
<reference evidence="8" key="1">
    <citation type="submission" date="2021-11" db="EMBL/GenBank/DDBJ databases">
        <authorList>
            <consortium name="Genoscope - CEA"/>
            <person name="William W."/>
        </authorList>
    </citation>
    <scope>NUCLEOTIDE SEQUENCE</scope>
</reference>